<organism evidence="4 5">
    <name type="scientific">Pseudomonas fluorescens</name>
    <dbReference type="NCBI Taxonomy" id="294"/>
    <lineage>
        <taxon>Bacteria</taxon>
        <taxon>Pseudomonadati</taxon>
        <taxon>Pseudomonadota</taxon>
        <taxon>Gammaproteobacteria</taxon>
        <taxon>Pseudomonadales</taxon>
        <taxon>Pseudomonadaceae</taxon>
        <taxon>Pseudomonas</taxon>
    </lineage>
</organism>
<dbReference type="GO" id="GO:0015920">
    <property type="term" value="P:lipopolysaccharide transport"/>
    <property type="evidence" value="ECO:0007669"/>
    <property type="project" value="TreeGrafter"/>
</dbReference>
<feature type="transmembrane region" description="Helical" evidence="3">
    <location>
        <begin position="69"/>
        <end position="95"/>
    </location>
</feature>
<dbReference type="PANTHER" id="PTHR30413:SF10">
    <property type="entry name" value="CAPSULE POLYSACCHARIDE EXPORT INNER-MEMBRANE PROTEIN CTRC"/>
    <property type="match status" value="1"/>
</dbReference>
<dbReference type="PANTHER" id="PTHR30413">
    <property type="entry name" value="INNER MEMBRANE TRANSPORT PERMEASE"/>
    <property type="match status" value="1"/>
</dbReference>
<evidence type="ECO:0000256" key="3">
    <source>
        <dbReference type="SAM" id="Phobius"/>
    </source>
</evidence>
<reference evidence="4 5" key="1">
    <citation type="submission" date="2019-09" db="EMBL/GenBank/DDBJ databases">
        <authorList>
            <person name="Chandra G."/>
            <person name="Truman W A."/>
        </authorList>
    </citation>
    <scope>NUCLEOTIDE SEQUENCE [LARGE SCALE GENOMIC DNA]</scope>
    <source>
        <strain evidence="4">PS624</strain>
    </source>
</reference>
<keyword evidence="2" id="KW-0813">Transport</keyword>
<feature type="transmembrane region" description="Helical" evidence="3">
    <location>
        <begin position="236"/>
        <end position="255"/>
    </location>
</feature>
<evidence type="ECO:0000256" key="1">
    <source>
        <dbReference type="ARBA" id="ARBA00007783"/>
    </source>
</evidence>
<feature type="transmembrane region" description="Helical" evidence="3">
    <location>
        <begin position="180"/>
        <end position="200"/>
    </location>
</feature>
<sequence>MISQNSFLPNALKSLLEWRVWLFMGLQDIKARFRRSAIGPFWILINLAMMVLGAGMVYGVLLKQPMAEFLPYLTCGLIVWGFLVASFVEGGYAFISSEGYIKQFSFPKQIYLFRVLVTLFAVMLIGVVALIGTLLFFDRFNPMGWLYALPGLGILLVAGLGHITLSAYLSARFRDLPHALTGIFQVLFFITPVLFPVAMLKDRGFDFVYKYNPLYYLVDVIRFPILEGTFAVKQDYMFCAAYLTLLWVVCIVLGSKMDKKLVYML</sequence>
<protein>
    <submittedName>
        <fullName evidence="4">Uncharacterized protein</fullName>
    </submittedName>
</protein>
<name>A0A5E6SE39_PSEFL</name>
<evidence type="ECO:0000256" key="2">
    <source>
        <dbReference type="ARBA" id="ARBA00022448"/>
    </source>
</evidence>
<feature type="transmembrane region" description="Helical" evidence="3">
    <location>
        <begin position="144"/>
        <end position="168"/>
    </location>
</feature>
<dbReference type="AlphaFoldDB" id="A0A5E6SE39"/>
<keyword evidence="3" id="KW-0472">Membrane</keyword>
<dbReference type="EMBL" id="CABVGZ010000018">
    <property type="protein sequence ID" value="VVM78690.1"/>
    <property type="molecule type" value="Genomic_DNA"/>
</dbReference>
<evidence type="ECO:0000313" key="4">
    <source>
        <dbReference type="EMBL" id="VVM78690.1"/>
    </source>
</evidence>
<gene>
    <name evidence="4" type="ORF">PS624_02193</name>
</gene>
<accession>A0A5E6SE39</accession>
<feature type="transmembrane region" description="Helical" evidence="3">
    <location>
        <begin position="41"/>
        <end position="62"/>
    </location>
</feature>
<feature type="transmembrane region" description="Helical" evidence="3">
    <location>
        <begin position="115"/>
        <end position="137"/>
    </location>
</feature>
<keyword evidence="3" id="KW-0812">Transmembrane</keyword>
<evidence type="ECO:0000313" key="5">
    <source>
        <dbReference type="Proteomes" id="UP000326241"/>
    </source>
</evidence>
<keyword evidence="3" id="KW-1133">Transmembrane helix</keyword>
<dbReference type="RefSeq" id="WP_150774838.1">
    <property type="nucleotide sequence ID" value="NZ_CABVGZ010000018.1"/>
</dbReference>
<dbReference type="Proteomes" id="UP000326241">
    <property type="component" value="Unassembled WGS sequence"/>
</dbReference>
<proteinExistence type="inferred from homology"/>
<comment type="similarity">
    <text evidence="1">Belongs to the ABC-2 integral membrane protein family.</text>
</comment>